<name>A0A502G3J5_9SPHN</name>
<evidence type="ECO:0000313" key="2">
    <source>
        <dbReference type="EMBL" id="TPG56375.1"/>
    </source>
</evidence>
<evidence type="ECO:0000259" key="1">
    <source>
        <dbReference type="Pfam" id="PF13007"/>
    </source>
</evidence>
<evidence type="ECO:0000313" key="3">
    <source>
        <dbReference type="Proteomes" id="UP000319931"/>
    </source>
</evidence>
<comment type="caution">
    <text evidence="2">The sequence shown here is derived from an EMBL/GenBank/DDBJ whole genome shotgun (WGS) entry which is preliminary data.</text>
</comment>
<dbReference type="EMBL" id="RCZC01000001">
    <property type="protein sequence ID" value="TPG56375.1"/>
    <property type="molecule type" value="Genomic_DNA"/>
</dbReference>
<protein>
    <recommendedName>
        <fullName evidence="1">Transposase TnpC homeodomain domain-containing protein</fullName>
    </recommendedName>
</protein>
<organism evidence="2 3">
    <name type="scientific">Sphingomonas glacialis</name>
    <dbReference type="NCBI Taxonomy" id="658225"/>
    <lineage>
        <taxon>Bacteria</taxon>
        <taxon>Pseudomonadati</taxon>
        <taxon>Pseudomonadota</taxon>
        <taxon>Alphaproteobacteria</taxon>
        <taxon>Sphingomonadales</taxon>
        <taxon>Sphingomonadaceae</taxon>
        <taxon>Sphingomonas</taxon>
    </lineage>
</organism>
<reference evidence="2 3" key="1">
    <citation type="journal article" date="2019" name="Environ. Microbiol.">
        <title>Species interactions and distinct microbial communities in high Arctic permafrost affected cryosols are associated with the CH4 and CO2 gas fluxes.</title>
        <authorList>
            <person name="Altshuler I."/>
            <person name="Hamel J."/>
            <person name="Turney S."/>
            <person name="Magnuson E."/>
            <person name="Levesque R."/>
            <person name="Greer C."/>
            <person name="Whyte L.G."/>
        </authorList>
    </citation>
    <scope>NUCLEOTIDE SEQUENCE [LARGE SCALE GENOMIC DNA]</scope>
    <source>
        <strain evidence="2 3">E6.1</strain>
    </source>
</reference>
<dbReference type="Pfam" id="PF13007">
    <property type="entry name" value="LZ_Tnp_IS66"/>
    <property type="match status" value="1"/>
</dbReference>
<accession>A0A502G3J5</accession>
<dbReference type="InterPro" id="IPR024463">
    <property type="entry name" value="Transposase_TnpC_homeodom"/>
</dbReference>
<proteinExistence type="predicted"/>
<sequence length="78" mass="8660">MSLDAASLSDHIGLPKAMVAAACVDLKPLRMPVAQLRRVAFGRSSERLAREADQWAFELEGAEAERPPRLHRPSPRVR</sequence>
<feature type="domain" description="Transposase TnpC homeodomain" evidence="1">
    <location>
        <begin position="32"/>
        <end position="65"/>
    </location>
</feature>
<gene>
    <name evidence="2" type="ORF">EAH76_02115</name>
</gene>
<dbReference type="Proteomes" id="UP000319931">
    <property type="component" value="Unassembled WGS sequence"/>
</dbReference>
<dbReference type="AlphaFoldDB" id="A0A502G3J5"/>
<keyword evidence="3" id="KW-1185">Reference proteome</keyword>